<dbReference type="GO" id="GO:0015979">
    <property type="term" value="P:photosynthesis"/>
    <property type="evidence" value="ECO:0007669"/>
    <property type="project" value="UniProtKB-KW"/>
</dbReference>
<feature type="binding site" evidence="8">
    <location>
        <position position="232"/>
    </location>
    <ligand>
        <name>chlorophyll a</name>
        <dbReference type="ChEBI" id="CHEBI:58416"/>
        <label>1</label>
    </ligand>
</feature>
<dbReference type="Pfam" id="PF00504">
    <property type="entry name" value="Chloroa_b-bind"/>
    <property type="match status" value="2"/>
</dbReference>
<reference evidence="10 11" key="1">
    <citation type="submission" date="2024-10" db="EMBL/GenBank/DDBJ databases">
        <title>Updated reference genomes for cyclostephanoid diatoms.</title>
        <authorList>
            <person name="Roberts W.R."/>
            <person name="Alverson A.J."/>
        </authorList>
    </citation>
    <scope>NUCLEOTIDE SEQUENCE [LARGE SCALE GENOMIC DNA]</scope>
    <source>
        <strain evidence="10 11">AJA228-03</strain>
    </source>
</reference>
<keyword evidence="4" id="KW-0150">Chloroplast</keyword>
<evidence type="ECO:0000313" key="10">
    <source>
        <dbReference type="EMBL" id="KAL3808567.1"/>
    </source>
</evidence>
<dbReference type="AlphaFoldDB" id="A0ABD3R853"/>
<evidence type="ECO:0000256" key="5">
    <source>
        <dbReference type="ARBA" id="ARBA00022531"/>
    </source>
</evidence>
<keyword evidence="8" id="KW-0148">Chlorophyll</keyword>
<dbReference type="GO" id="GO:0030076">
    <property type="term" value="C:light-harvesting complex"/>
    <property type="evidence" value="ECO:0007669"/>
    <property type="project" value="UniProtKB-KW"/>
</dbReference>
<organism evidence="10 11">
    <name type="scientific">Cyclostephanos tholiformis</name>
    <dbReference type="NCBI Taxonomy" id="382380"/>
    <lineage>
        <taxon>Eukaryota</taxon>
        <taxon>Sar</taxon>
        <taxon>Stramenopiles</taxon>
        <taxon>Ochrophyta</taxon>
        <taxon>Bacillariophyta</taxon>
        <taxon>Coscinodiscophyceae</taxon>
        <taxon>Thalassiosirophycidae</taxon>
        <taxon>Stephanodiscales</taxon>
        <taxon>Stephanodiscaceae</taxon>
        <taxon>Cyclostephanos</taxon>
    </lineage>
</organism>
<feature type="chain" id="PRO_5044808432" evidence="9">
    <location>
        <begin position="20"/>
        <end position="493"/>
    </location>
</feature>
<comment type="function">
    <text evidence="1">The light-harvesting complex (LHC) functions as a light receptor, it captures and delivers excitation energy to photosystems with which it is closely associated. Energy is transferred from the carotenoid and chlorophyll C (or B) to chlorophyll A and the photosynthetic reaction centers where it is used to synthesize ATP and reducing power.</text>
</comment>
<name>A0ABD3R853_9STRA</name>
<comment type="caution">
    <text evidence="10">The sequence shown here is derived from an EMBL/GenBank/DDBJ whole genome shotgun (WGS) entry which is preliminary data.</text>
</comment>
<comment type="similarity">
    <text evidence="3">Belongs to the fucoxanthin chlorophyll protein family.</text>
</comment>
<proteinExistence type="inferred from homology"/>
<dbReference type="GO" id="GO:0009507">
    <property type="term" value="C:chloroplast"/>
    <property type="evidence" value="ECO:0007669"/>
    <property type="project" value="UniProtKB-SubCell"/>
</dbReference>
<evidence type="ECO:0000313" key="11">
    <source>
        <dbReference type="Proteomes" id="UP001530377"/>
    </source>
</evidence>
<feature type="binding site" evidence="8">
    <location>
        <position position="352"/>
    </location>
    <ligand>
        <name>chlorophyll a</name>
        <dbReference type="ChEBI" id="CHEBI:58416"/>
        <label>1</label>
    </ligand>
</feature>
<dbReference type="InterPro" id="IPR001344">
    <property type="entry name" value="Chloro_AB-bd_pln"/>
</dbReference>
<dbReference type="SUPFAM" id="SSF103511">
    <property type="entry name" value="Chlorophyll a-b binding protein"/>
    <property type="match status" value="2"/>
</dbReference>
<keyword evidence="9" id="KW-0732">Signal</keyword>
<feature type="binding site" description="axial binding residue" evidence="8">
    <location>
        <position position="220"/>
    </location>
    <ligand>
        <name>chlorophyll a</name>
        <dbReference type="ChEBI" id="CHEBI:58416"/>
        <label>4</label>
    </ligand>
    <ligandPart>
        <name>Mg</name>
        <dbReference type="ChEBI" id="CHEBI:25107"/>
    </ligandPart>
</feature>
<evidence type="ECO:0000256" key="2">
    <source>
        <dbReference type="ARBA" id="ARBA00004229"/>
    </source>
</evidence>
<keyword evidence="5" id="KW-0602">Photosynthesis</keyword>
<evidence type="ECO:0000256" key="7">
    <source>
        <dbReference type="ARBA" id="ARBA00023243"/>
    </source>
</evidence>
<accession>A0ABD3R853</accession>
<evidence type="ECO:0000256" key="9">
    <source>
        <dbReference type="SAM" id="SignalP"/>
    </source>
</evidence>
<evidence type="ECO:0000256" key="8">
    <source>
        <dbReference type="PIRSR" id="PIRSR601344-1"/>
    </source>
</evidence>
<sequence length="493" mass="54030">MKFSAVVLVASLSASAVGAFSSSRSIVAPRIIISMPLRAATLDAPSSETAVVVANVGDDVPSSSTSSSDAAVVEKSWPVADFVKDSDRVLPRRIGRVLSSANDERTANYISGERLDELSSEPRERIALRTTVLVSPLSKSRRPMRPLSDARVCSFVFVFAFEVIWWFSRISFVDFLPNPRSLAGRYNDKANSIALPFLPRPTALDGSHAGDYGFDPLGLSEKLDLYAMQDSEARHSRLAMLAVVGWPMSELLAPSWMLRDGCAPSVLNGVNPISFLAIAGFLGAAGYFEYKTSLRRTLSTPMGKIHERDMSAIWKYGVAGDYNWDPLDLYSRCGDDYKGRKGLRDVELSHGRVAMLGITYFAAWEALTGHPIVENNMFFHPNLLLPLLVAGYAGWSQIYEVGPLDEYPIDIRYTNEGEMKLNRLQRGVQDVLDKVTTSTVAAKRQLDNLDSKFGIYDKVGAGGTNVIEAAKSLYGEAIEGYRENVVVGGRSDD</sequence>
<dbReference type="Gene3D" id="1.10.3460.10">
    <property type="entry name" value="Chlorophyll a/b binding protein domain"/>
    <property type="match status" value="1"/>
</dbReference>
<keyword evidence="11" id="KW-1185">Reference proteome</keyword>
<keyword evidence="8" id="KW-0157">Chromophore</keyword>
<evidence type="ECO:0000256" key="6">
    <source>
        <dbReference type="ARBA" id="ARBA00022640"/>
    </source>
</evidence>
<dbReference type="InterPro" id="IPR022796">
    <property type="entry name" value="Chloroa_b-bind"/>
</dbReference>
<feature type="binding site" evidence="8">
    <location>
        <position position="276"/>
    </location>
    <ligand>
        <name>chlorophyll a</name>
        <dbReference type="ChEBI" id="CHEBI:58416"/>
        <label>1</label>
    </ligand>
</feature>
<protein>
    <submittedName>
        <fullName evidence="10">Uncharacterized protein</fullName>
    </submittedName>
</protein>
<keyword evidence="6" id="KW-0934">Plastid</keyword>
<dbReference type="Proteomes" id="UP001530377">
    <property type="component" value="Unassembled WGS sequence"/>
</dbReference>
<comment type="subcellular location">
    <subcellularLocation>
        <location evidence="2">Plastid</location>
        <location evidence="2">Chloroplast</location>
    </subcellularLocation>
</comment>
<feature type="signal peptide" evidence="9">
    <location>
        <begin position="1"/>
        <end position="19"/>
    </location>
</feature>
<feature type="binding site" evidence="8">
    <location>
        <position position="235"/>
    </location>
    <ligand>
        <name>chlorophyll a</name>
        <dbReference type="ChEBI" id="CHEBI:58416"/>
        <label>1</label>
    </ligand>
</feature>
<evidence type="ECO:0000256" key="1">
    <source>
        <dbReference type="ARBA" id="ARBA00004022"/>
    </source>
</evidence>
<feature type="binding site" evidence="8">
    <location>
        <position position="347"/>
    </location>
    <ligand>
        <name>chlorophyll a</name>
        <dbReference type="ChEBI" id="CHEBI:58416"/>
        <label>1</label>
    </ligand>
</feature>
<evidence type="ECO:0000256" key="4">
    <source>
        <dbReference type="ARBA" id="ARBA00022528"/>
    </source>
</evidence>
<dbReference type="PANTHER" id="PTHR21649">
    <property type="entry name" value="CHLOROPHYLL A/B BINDING PROTEIN"/>
    <property type="match status" value="1"/>
</dbReference>
<gene>
    <name evidence="10" type="ORF">ACHAXA_001072</name>
</gene>
<dbReference type="EMBL" id="JALLPB020000491">
    <property type="protein sequence ID" value="KAL3808567.1"/>
    <property type="molecule type" value="Genomic_DNA"/>
</dbReference>
<evidence type="ECO:0000256" key="3">
    <source>
        <dbReference type="ARBA" id="ARBA00005933"/>
    </source>
</evidence>
<feature type="binding site" description="axial binding residue" evidence="8">
    <location>
        <position position="237"/>
    </location>
    <ligand>
        <name>chlorophyll b</name>
        <dbReference type="ChEBI" id="CHEBI:61721"/>
        <label>1</label>
    </ligand>
    <ligandPart>
        <name>Mg</name>
        <dbReference type="ChEBI" id="CHEBI:25107"/>
    </ligandPart>
</feature>
<keyword evidence="7" id="KW-0437">Light-harvesting polypeptide</keyword>